<dbReference type="InterPro" id="IPR001296">
    <property type="entry name" value="Glyco_trans_1"/>
</dbReference>
<evidence type="ECO:0000313" key="5">
    <source>
        <dbReference type="Proteomes" id="UP000273675"/>
    </source>
</evidence>
<feature type="domain" description="Glycosyl transferase family 1" evidence="2">
    <location>
        <begin position="247"/>
        <end position="401"/>
    </location>
</feature>
<organism evidence="4 5">
    <name type="scientific">Maricaulis maris</name>
    <dbReference type="NCBI Taxonomy" id="74318"/>
    <lineage>
        <taxon>Bacteria</taxon>
        <taxon>Pseudomonadati</taxon>
        <taxon>Pseudomonadota</taxon>
        <taxon>Alphaproteobacteria</taxon>
        <taxon>Maricaulales</taxon>
        <taxon>Maricaulaceae</taxon>
        <taxon>Maricaulis</taxon>
    </lineage>
</organism>
<reference evidence="4 5" key="1">
    <citation type="submission" date="2018-10" db="EMBL/GenBank/DDBJ databases">
        <title>Genomic Encyclopedia of Type Strains, Phase IV (KMG-IV): sequencing the most valuable type-strain genomes for metagenomic binning, comparative biology and taxonomic classification.</title>
        <authorList>
            <person name="Goeker M."/>
        </authorList>
    </citation>
    <scope>NUCLEOTIDE SEQUENCE [LARGE SCALE GENOMIC DNA]</scope>
    <source>
        <strain evidence="4 5">DSM 4734</strain>
    </source>
</reference>
<keyword evidence="1 4" id="KW-0808">Transferase</keyword>
<dbReference type="PANTHER" id="PTHR46401">
    <property type="entry name" value="GLYCOSYLTRANSFERASE WBBK-RELATED"/>
    <property type="match status" value="1"/>
</dbReference>
<dbReference type="AlphaFoldDB" id="A0A495DE90"/>
<accession>A0A495DE90</accession>
<evidence type="ECO:0000256" key="1">
    <source>
        <dbReference type="ARBA" id="ARBA00022679"/>
    </source>
</evidence>
<dbReference type="EMBL" id="RBIM01000003">
    <property type="protein sequence ID" value="RKR00215.1"/>
    <property type="molecule type" value="Genomic_DNA"/>
</dbReference>
<evidence type="ECO:0000313" key="4">
    <source>
        <dbReference type="EMBL" id="RKR00215.1"/>
    </source>
</evidence>
<gene>
    <name evidence="4" type="ORF">C7435_1416</name>
</gene>
<dbReference type="Proteomes" id="UP000273675">
    <property type="component" value="Unassembled WGS sequence"/>
</dbReference>
<dbReference type="CDD" id="cd03801">
    <property type="entry name" value="GT4_PimA-like"/>
    <property type="match status" value="1"/>
</dbReference>
<feature type="domain" description="Glycosyltransferase subfamily 4-like N-terminal" evidence="3">
    <location>
        <begin position="36"/>
        <end position="236"/>
    </location>
</feature>
<sequence length="431" mass="46841">MDGHSLVSTPMEKESDDTPVRPLRVLVTGYRSHPHVGGQGVYLRELTRSLTALGHQVSVASGPPYPELDPRITLHELPSLDLFAEANAFLALRPRHLTSWADLSEWLAHNSGAFGELYAFGRRLERFVKAHEGEFDVIHDNQTLATPMLRINAHIPVITTLHHPIAIDRDYAIAAGRKWWERLLTRRWYRFIGMQAKTARALPRHLAVSDAARQTHAQRYGVDAERVRVAFNGLDHGTFRPDNAVPRETGLIVTTASADVPIKGLDVLIEALARVAAARPAARLHIIGTLRDGPAKRMLATHGLSDRVTTSSDLTRAEVAALYHRAHIVACPARFEGFGFPAAEAMACGAAVVASDGGALPEVVGEAGLVSPAGDAGAMAANLARLLDDPNAARQLGEQAAIRARQEFDWSKHALAASHLYVEALAEQGRT</sequence>
<protein>
    <submittedName>
        <fullName evidence="4">Glycosyltransferase involved in cell wall biosynthesis</fullName>
    </submittedName>
</protein>
<dbReference type="RefSeq" id="WP_121210565.1">
    <property type="nucleotide sequence ID" value="NZ_RBIM01000003.1"/>
</dbReference>
<proteinExistence type="predicted"/>
<dbReference type="Pfam" id="PF00534">
    <property type="entry name" value="Glycos_transf_1"/>
    <property type="match status" value="1"/>
</dbReference>
<evidence type="ECO:0000259" key="2">
    <source>
        <dbReference type="Pfam" id="PF00534"/>
    </source>
</evidence>
<comment type="caution">
    <text evidence="4">The sequence shown here is derived from an EMBL/GenBank/DDBJ whole genome shotgun (WGS) entry which is preliminary data.</text>
</comment>
<dbReference type="PANTHER" id="PTHR46401:SF2">
    <property type="entry name" value="GLYCOSYLTRANSFERASE WBBK-RELATED"/>
    <property type="match status" value="1"/>
</dbReference>
<dbReference type="Pfam" id="PF13439">
    <property type="entry name" value="Glyco_transf_4"/>
    <property type="match status" value="1"/>
</dbReference>
<dbReference type="GO" id="GO:0009103">
    <property type="term" value="P:lipopolysaccharide biosynthetic process"/>
    <property type="evidence" value="ECO:0007669"/>
    <property type="project" value="TreeGrafter"/>
</dbReference>
<name>A0A495DE90_9PROT</name>
<dbReference type="OrthoDB" id="9790710at2"/>
<dbReference type="SUPFAM" id="SSF53756">
    <property type="entry name" value="UDP-Glycosyltransferase/glycogen phosphorylase"/>
    <property type="match status" value="1"/>
</dbReference>
<evidence type="ECO:0000259" key="3">
    <source>
        <dbReference type="Pfam" id="PF13439"/>
    </source>
</evidence>
<dbReference type="Gene3D" id="3.40.50.2000">
    <property type="entry name" value="Glycogen Phosphorylase B"/>
    <property type="match status" value="2"/>
</dbReference>
<dbReference type="InterPro" id="IPR028098">
    <property type="entry name" value="Glyco_trans_4-like_N"/>
</dbReference>
<dbReference type="GO" id="GO:0016757">
    <property type="term" value="F:glycosyltransferase activity"/>
    <property type="evidence" value="ECO:0007669"/>
    <property type="project" value="InterPro"/>
</dbReference>